<organism evidence="1 2">
    <name type="scientific">Vitis vinifera</name>
    <name type="common">Grape</name>
    <dbReference type="NCBI Taxonomy" id="29760"/>
    <lineage>
        <taxon>Eukaryota</taxon>
        <taxon>Viridiplantae</taxon>
        <taxon>Streptophyta</taxon>
        <taxon>Embryophyta</taxon>
        <taxon>Tracheophyta</taxon>
        <taxon>Spermatophyta</taxon>
        <taxon>Magnoliopsida</taxon>
        <taxon>eudicotyledons</taxon>
        <taxon>Gunneridae</taxon>
        <taxon>Pentapetalae</taxon>
        <taxon>rosids</taxon>
        <taxon>Vitales</taxon>
        <taxon>Vitaceae</taxon>
        <taxon>Viteae</taxon>
        <taxon>Vitis</taxon>
    </lineage>
</organism>
<dbReference type="STRING" id="29760.F6HAF5"/>
<protein>
    <submittedName>
        <fullName evidence="1">Uncharacterized protein</fullName>
    </submittedName>
</protein>
<dbReference type="EMBL" id="FN595504">
    <property type="protein sequence ID" value="CCB49115.1"/>
    <property type="molecule type" value="Genomic_DNA"/>
</dbReference>
<dbReference type="AlphaFoldDB" id="F6HAF5"/>
<gene>
    <name evidence="1" type="ordered locus">VIT_06s0009g02210</name>
</gene>
<reference evidence="2" key="1">
    <citation type="journal article" date="2007" name="Nature">
        <title>The grapevine genome sequence suggests ancestral hexaploidization in major angiosperm phyla.</title>
        <authorList>
            <consortium name="The French-Italian Public Consortium for Grapevine Genome Characterization."/>
            <person name="Jaillon O."/>
            <person name="Aury J.-M."/>
            <person name="Noel B."/>
            <person name="Policriti A."/>
            <person name="Clepet C."/>
            <person name="Casagrande A."/>
            <person name="Choisne N."/>
            <person name="Aubourg S."/>
            <person name="Vitulo N."/>
            <person name="Jubin C."/>
            <person name="Vezzi A."/>
            <person name="Legeai F."/>
            <person name="Hugueney P."/>
            <person name="Dasilva C."/>
            <person name="Horner D."/>
            <person name="Mica E."/>
            <person name="Jublot D."/>
            <person name="Poulain J."/>
            <person name="Bruyere C."/>
            <person name="Billault A."/>
            <person name="Segurens B."/>
            <person name="Gouyvenoux M."/>
            <person name="Ugarte E."/>
            <person name="Cattonaro F."/>
            <person name="Anthouard V."/>
            <person name="Vico V."/>
            <person name="Del Fabbro C."/>
            <person name="Alaux M."/>
            <person name="Di Gaspero G."/>
            <person name="Dumas V."/>
            <person name="Felice N."/>
            <person name="Paillard S."/>
            <person name="Juman I."/>
            <person name="Moroldo M."/>
            <person name="Scalabrin S."/>
            <person name="Canaguier A."/>
            <person name="Le Clainche I."/>
            <person name="Malacrida G."/>
            <person name="Durand E."/>
            <person name="Pesole G."/>
            <person name="Laucou V."/>
            <person name="Chatelet P."/>
            <person name="Merdinoglu D."/>
            <person name="Delledonne M."/>
            <person name="Pezzotti M."/>
            <person name="Lecharny A."/>
            <person name="Scarpelli C."/>
            <person name="Artiguenave F."/>
            <person name="Pe M.E."/>
            <person name="Valle G."/>
            <person name="Morgante M."/>
            <person name="Caboche M."/>
            <person name="Adam-Blondon A.-F."/>
            <person name="Weissenbach J."/>
            <person name="Quetier F."/>
            <person name="Wincker P."/>
        </authorList>
    </citation>
    <scope>NUCLEOTIDE SEQUENCE [LARGE SCALE GENOMIC DNA]</scope>
    <source>
        <strain evidence="2">cv. Pinot noir / PN40024</strain>
    </source>
</reference>
<evidence type="ECO:0000313" key="1">
    <source>
        <dbReference type="EMBL" id="CCB49115.1"/>
    </source>
</evidence>
<dbReference type="HOGENOM" id="CLU_2473549_0_0_1"/>
<dbReference type="Proteomes" id="UP000009183">
    <property type="component" value="Chromosome 6"/>
</dbReference>
<proteinExistence type="predicted"/>
<sequence length="88" mass="9986">MEVPAERGSMDVKTLISLYSNKLWNRIINILPFSHSNFLGKISSLYLQAIRTRSRRRRPSLPLPLPSHSLDTSVSSMEVKIFGLSESL</sequence>
<keyword evidence="2" id="KW-1185">Reference proteome</keyword>
<name>F6HAF5_VITVI</name>
<dbReference type="InParanoid" id="F6HAF5"/>
<evidence type="ECO:0000313" key="2">
    <source>
        <dbReference type="Proteomes" id="UP000009183"/>
    </source>
</evidence>
<accession>F6HAF5</accession>
<dbReference type="PaxDb" id="29760-VIT_06s0009g02210.t01"/>